<sequence>MKDKEEIIFYFSKDQIKLSEITKDGLMMINLEINTSELISNQYNVEKPEYPVKLNLENLCKLMQLKKKDGFKIFKTGNKNDIFIKLISQDDGNSNVENCSNLTTLPFINNISIDIPEYKRNEPNCIVSLRKFSEMCKSMGKLNCSHIIATGFSRSVNFKSVIENEDIGQGVFFGEVDDDNNSENNKIKMASKYIKKLAKLSNLTPNGIIKIFIEDNKPIKFICPVGNYAKLKIYIKNES</sequence>
<gene>
    <name evidence="1" type="ORF">LCPAC104_01560</name>
</gene>
<evidence type="ECO:0000313" key="1">
    <source>
        <dbReference type="EMBL" id="QBK90659.1"/>
    </source>
</evidence>
<dbReference type="EMBL" id="MK500495">
    <property type="protein sequence ID" value="QBK90659.1"/>
    <property type="molecule type" value="Genomic_DNA"/>
</dbReference>
<dbReference type="SUPFAM" id="SSF55979">
    <property type="entry name" value="DNA clamp"/>
    <property type="match status" value="1"/>
</dbReference>
<accession>A0A481Z6A7</accession>
<dbReference type="Gene3D" id="3.70.10.10">
    <property type="match status" value="1"/>
</dbReference>
<protein>
    <submittedName>
        <fullName evidence="1">Proliferating cell nuclear antigen</fullName>
    </submittedName>
</protein>
<dbReference type="InterPro" id="IPR046938">
    <property type="entry name" value="DNA_clamp_sf"/>
</dbReference>
<proteinExistence type="predicted"/>
<organism evidence="1">
    <name type="scientific">Pithovirus LCPAC104</name>
    <dbReference type="NCBI Taxonomy" id="2506589"/>
    <lineage>
        <taxon>Viruses</taxon>
        <taxon>Pithoviruses</taxon>
    </lineage>
</organism>
<name>A0A481Z6A7_9VIRU</name>
<reference evidence="1" key="1">
    <citation type="journal article" date="2019" name="MBio">
        <title>Virus Genomes from Deep Sea Sediments Expand the Ocean Megavirome and Support Independent Origins of Viral Gigantism.</title>
        <authorList>
            <person name="Backstrom D."/>
            <person name="Yutin N."/>
            <person name="Jorgensen S.L."/>
            <person name="Dharamshi J."/>
            <person name="Homa F."/>
            <person name="Zaremba-Niedwiedzka K."/>
            <person name="Spang A."/>
            <person name="Wolf Y.I."/>
            <person name="Koonin E.V."/>
            <person name="Ettema T.J."/>
        </authorList>
    </citation>
    <scope>NUCLEOTIDE SEQUENCE</scope>
</reference>